<dbReference type="EMBL" id="CP020330">
    <property type="protein sequence ID" value="AQZ50411.1"/>
    <property type="molecule type" value="Genomic_DNA"/>
</dbReference>
<dbReference type="PANTHER" id="PTHR43283:SF3">
    <property type="entry name" value="BETA-LACTAMASE FAMILY PROTEIN (AFU_ORTHOLOGUE AFUA_5G07500)"/>
    <property type="match status" value="1"/>
</dbReference>
<reference evidence="2 3" key="1">
    <citation type="submission" date="2017-03" db="EMBL/GenBank/DDBJ databases">
        <title>Foreign affairs: Plasmid Transfer between Roseobacters and Rhizobia.</title>
        <authorList>
            <person name="Bartling P."/>
            <person name="Bunk B."/>
            <person name="Overmann J."/>
            <person name="Brinkmann H."/>
            <person name="Petersen J."/>
        </authorList>
    </citation>
    <scope>NUCLEOTIDE SEQUENCE [LARGE SCALE GENOMIC DNA]</scope>
    <source>
        <strain evidence="2 3">MACL11</strain>
    </source>
</reference>
<dbReference type="SUPFAM" id="SSF56601">
    <property type="entry name" value="beta-lactamase/transpeptidase-like"/>
    <property type="match status" value="1"/>
</dbReference>
<dbReference type="InterPro" id="IPR001466">
    <property type="entry name" value="Beta-lactam-related"/>
</dbReference>
<dbReference type="InterPro" id="IPR050789">
    <property type="entry name" value="Diverse_Enzym_Activities"/>
</dbReference>
<evidence type="ECO:0000313" key="3">
    <source>
        <dbReference type="Proteomes" id="UP000191135"/>
    </source>
</evidence>
<dbReference type="eggNOG" id="COG1680">
    <property type="taxonomic scope" value="Bacteria"/>
</dbReference>
<dbReference type="OrthoDB" id="9808046at2"/>
<dbReference type="PANTHER" id="PTHR43283">
    <property type="entry name" value="BETA-LACTAMASE-RELATED"/>
    <property type="match status" value="1"/>
</dbReference>
<dbReference type="Proteomes" id="UP000191135">
    <property type="component" value="Chromosome"/>
</dbReference>
<dbReference type="RefSeq" id="WP_018064807.1">
    <property type="nucleotide sequence ID" value="NZ_AQWH01000009.1"/>
</dbReference>
<gene>
    <name evidence="2" type="primary">estB_1</name>
    <name evidence="2" type="ORF">Mame_01040</name>
</gene>
<feature type="domain" description="Beta-lactamase-related" evidence="1">
    <location>
        <begin position="8"/>
        <end position="353"/>
    </location>
</feature>
<evidence type="ECO:0000259" key="1">
    <source>
        <dbReference type="Pfam" id="PF00144"/>
    </source>
</evidence>
<dbReference type="KEGG" id="mmed:Mame_01040"/>
<dbReference type="EC" id="3.1.1.-" evidence="2"/>
<evidence type="ECO:0000313" key="2">
    <source>
        <dbReference type="EMBL" id="AQZ50411.1"/>
    </source>
</evidence>
<keyword evidence="2" id="KW-0378">Hydrolase</keyword>
<protein>
    <submittedName>
        <fullName evidence="2">Esterase EstB</fullName>
        <ecNumber evidence="2">3.1.1.-</ecNumber>
    </submittedName>
</protein>
<dbReference type="Pfam" id="PF00144">
    <property type="entry name" value="Beta-lactamase"/>
    <property type="match status" value="1"/>
</dbReference>
<sequence length="371" mass="39091">MSVEKRVNAAIDKAIGEKRIVGTVVMIARGDELVFSRAAGLADRESGHPVAADTIFRLASVTKPIVATTALVMMEKGLLSLEDRVSDYLPWFHPTGPDGALADIRLHHLLTHTAGLDYTGGAGQLPPGETVNTGLTDTDLTFEQNFSRLNHFPLAFAPGTAWAYSVAIDILGAVLSSVAGAELEAVVRQHVADPLGMDDTRFSVTDQQRLATPYGDGAPEPERMGTRHTVRDADGIAYTFEPSRIFNPRAYQSGGAGMAGTAGDFLKLLQDLVSPNGLLTPQTVRAALSTQTGALAVRPGKTFGYVGSVVVNPAETGTALPEGVVTWGGVYGNCWALDPASGTAAVIMTNTAVEGCNGAFPEEIWRALFNA</sequence>
<dbReference type="InterPro" id="IPR012338">
    <property type="entry name" value="Beta-lactam/transpept-like"/>
</dbReference>
<accession>A0A1U9YY97</accession>
<dbReference type="AlphaFoldDB" id="A0A1U9YY97"/>
<keyword evidence="3" id="KW-1185">Reference proteome</keyword>
<name>A0A1U9YY97_9HYPH</name>
<proteinExistence type="predicted"/>
<dbReference type="GO" id="GO:0016787">
    <property type="term" value="F:hydrolase activity"/>
    <property type="evidence" value="ECO:0007669"/>
    <property type="project" value="UniProtKB-KW"/>
</dbReference>
<dbReference type="Gene3D" id="3.40.710.10">
    <property type="entry name" value="DD-peptidase/beta-lactamase superfamily"/>
    <property type="match status" value="1"/>
</dbReference>
<organism evidence="2 3">
    <name type="scientific">Martelella mediterranea DSM 17316</name>
    <dbReference type="NCBI Taxonomy" id="1122214"/>
    <lineage>
        <taxon>Bacteria</taxon>
        <taxon>Pseudomonadati</taxon>
        <taxon>Pseudomonadota</taxon>
        <taxon>Alphaproteobacteria</taxon>
        <taxon>Hyphomicrobiales</taxon>
        <taxon>Aurantimonadaceae</taxon>
        <taxon>Martelella</taxon>
    </lineage>
</organism>